<evidence type="ECO:0000256" key="4">
    <source>
        <dbReference type="PIRNR" id="PIRNR016020"/>
    </source>
</evidence>
<dbReference type="PIRSF" id="PIRSF016020">
    <property type="entry name" value="PHexose_mutarotase"/>
    <property type="match status" value="1"/>
</dbReference>
<dbReference type="Gene3D" id="2.70.98.10">
    <property type="match status" value="1"/>
</dbReference>
<dbReference type="AlphaFoldDB" id="A0AB38YEG7"/>
<evidence type="ECO:0000313" key="6">
    <source>
        <dbReference type="EMBL" id="WLD57731.1"/>
    </source>
</evidence>
<keyword evidence="3 4" id="KW-0413">Isomerase</keyword>
<dbReference type="PANTHER" id="PTHR11122:SF13">
    <property type="entry name" value="GLUCOSE-6-PHOSPHATE 1-EPIMERASE"/>
    <property type="match status" value="1"/>
</dbReference>
<gene>
    <name evidence="6" type="ORF">NFC81_13565</name>
</gene>
<dbReference type="InterPro" id="IPR025532">
    <property type="entry name" value="G6P_1-epimerase"/>
</dbReference>
<dbReference type="PANTHER" id="PTHR11122">
    <property type="entry name" value="APOSPORY-ASSOCIATED PROTEIN C-RELATED"/>
    <property type="match status" value="1"/>
</dbReference>
<proteinExistence type="inferred from homology"/>
<evidence type="ECO:0000256" key="5">
    <source>
        <dbReference type="PIRSR" id="PIRSR016020-1"/>
    </source>
</evidence>
<dbReference type="Pfam" id="PF01263">
    <property type="entry name" value="Aldose_epim"/>
    <property type="match status" value="1"/>
</dbReference>
<dbReference type="InterPro" id="IPR011013">
    <property type="entry name" value="Gal_mutarotase_sf_dom"/>
</dbReference>
<evidence type="ECO:0000256" key="2">
    <source>
        <dbReference type="ARBA" id="ARBA00005866"/>
    </source>
</evidence>
<feature type="active site" evidence="5">
    <location>
        <position position="165"/>
    </location>
</feature>
<evidence type="ECO:0000256" key="1">
    <source>
        <dbReference type="ARBA" id="ARBA00001096"/>
    </source>
</evidence>
<dbReference type="EC" id="5.1.3.15" evidence="4"/>
<reference evidence="6" key="1">
    <citation type="submission" date="2022-07" db="EMBL/GenBank/DDBJ databases">
        <title>Complete genome sequence of Salinispirillum sp. LH10-3-1 capable of multiple carbohydrate inversion isolated from a soda lake.</title>
        <authorList>
            <person name="Liu J."/>
            <person name="Zhai Y."/>
            <person name="Zhang H."/>
            <person name="Yang H."/>
            <person name="Qu J."/>
            <person name="Li J."/>
        </authorList>
    </citation>
    <scope>NUCLEOTIDE SEQUENCE</scope>
    <source>
        <strain evidence="6">LH 10-3-1</strain>
    </source>
</reference>
<dbReference type="RefSeq" id="WP_304995017.1">
    <property type="nucleotide sequence ID" value="NZ_CP101717.1"/>
</dbReference>
<feature type="active site" evidence="5">
    <location>
        <position position="267"/>
    </location>
</feature>
<dbReference type="InterPro" id="IPR008183">
    <property type="entry name" value="Aldose_1/G6P_1-epimerase"/>
</dbReference>
<organism evidence="6">
    <name type="scientific">Salinispirillum sp. LH 10-3-1</name>
    <dbReference type="NCBI Taxonomy" id="2952525"/>
    <lineage>
        <taxon>Bacteria</taxon>
        <taxon>Pseudomonadati</taxon>
        <taxon>Pseudomonadota</taxon>
        <taxon>Gammaproteobacteria</taxon>
        <taxon>Oceanospirillales</taxon>
        <taxon>Saccharospirillaceae</taxon>
        <taxon>Salinispirillum</taxon>
    </lineage>
</organism>
<dbReference type="InterPro" id="IPR014718">
    <property type="entry name" value="GH-type_carb-bd"/>
</dbReference>
<dbReference type="EMBL" id="CP101717">
    <property type="protein sequence ID" value="WLD57731.1"/>
    <property type="molecule type" value="Genomic_DNA"/>
</dbReference>
<name>A0AB38YEG7_9GAMM</name>
<dbReference type="GO" id="GO:0005975">
    <property type="term" value="P:carbohydrate metabolic process"/>
    <property type="evidence" value="ECO:0007669"/>
    <property type="project" value="InterPro"/>
</dbReference>
<evidence type="ECO:0000256" key="3">
    <source>
        <dbReference type="ARBA" id="ARBA00023235"/>
    </source>
</evidence>
<comment type="catalytic activity">
    <reaction evidence="1">
        <text>alpha-D-glucose 6-phosphate = beta-D-glucose 6-phosphate</text>
        <dbReference type="Rhea" id="RHEA:16249"/>
        <dbReference type="ChEBI" id="CHEBI:58225"/>
        <dbReference type="ChEBI" id="CHEBI:58247"/>
        <dbReference type="EC" id="5.1.3.15"/>
    </reaction>
</comment>
<dbReference type="CDD" id="cd09020">
    <property type="entry name" value="D-hex-6-P-epi_like"/>
    <property type="match status" value="1"/>
</dbReference>
<dbReference type="GO" id="GO:0047938">
    <property type="term" value="F:glucose-6-phosphate 1-epimerase activity"/>
    <property type="evidence" value="ECO:0007669"/>
    <property type="project" value="UniProtKB-UniRule"/>
</dbReference>
<comment type="similarity">
    <text evidence="2 4">Belongs to the glucose-6-phosphate 1-epimerase family.</text>
</comment>
<dbReference type="SUPFAM" id="SSF74650">
    <property type="entry name" value="Galactose mutarotase-like"/>
    <property type="match status" value="1"/>
</dbReference>
<accession>A0AB38YEG7</accession>
<sequence length="294" mass="31784">MSNTPSALNALPDGITLETNAHGRSFLCIKHSNVSARIAFTGAHIVHCQPSGEDDLLWMSPADPQQPGTALRGGVPICWPWFGGDRLGAPAHGVARTADWQLDGVTVEHQKVRVNMSIPPESLTQLLPEEAWAVSVEFVLGHSLTINLTTRNIGSEPQLLSQALHTYLPVSDLASAEIHGLTSVRYLDKLTGEDRAGETQALTINGEVDRVYYQYAGPVKLRCNGMKDRVITRNGCSALVVWNPGADKGATLSQFPTDGHQHMLCIEAANAGPDKRLLAPWESHTLSTTIGYEP</sequence>
<dbReference type="GO" id="GO:0030246">
    <property type="term" value="F:carbohydrate binding"/>
    <property type="evidence" value="ECO:0007669"/>
    <property type="project" value="UniProtKB-UniRule"/>
</dbReference>
<protein>
    <recommendedName>
        <fullName evidence="4">Putative glucose-6-phosphate 1-epimerase</fullName>
        <ecNumber evidence="4">5.1.3.15</ecNumber>
    </recommendedName>
</protein>